<dbReference type="AlphaFoldDB" id="A0A2C0ENW6"/>
<reference evidence="4 5" key="1">
    <citation type="submission" date="2017-09" db="EMBL/GenBank/DDBJ databases">
        <title>Large-scale bioinformatics analysis of Bacillus genomes uncovers conserved roles of natural products in bacterial physiology.</title>
        <authorList>
            <consortium name="Agbiome Team Llc"/>
            <person name="Bleich R.M."/>
            <person name="Grubbs K.J."/>
            <person name="Santa Maria K.C."/>
            <person name="Allen S.E."/>
            <person name="Farag S."/>
            <person name="Shank E.A."/>
            <person name="Bowers A."/>
        </authorList>
    </citation>
    <scope>NUCLEOTIDE SEQUENCE [LARGE SCALE GENOMIC DNA]</scope>
    <source>
        <strain evidence="4 5">AFS046104</strain>
    </source>
</reference>
<keyword evidence="3" id="KW-0804">Transcription</keyword>
<accession>A0A2C0ENW6</accession>
<dbReference type="SMART" id="SM00342">
    <property type="entry name" value="HTH_ARAC"/>
    <property type="match status" value="1"/>
</dbReference>
<dbReference type="Pfam" id="PF12833">
    <property type="entry name" value="HTH_18"/>
    <property type="match status" value="1"/>
</dbReference>
<comment type="caution">
    <text evidence="4">The sequence shown here is derived from an EMBL/GenBank/DDBJ whole genome shotgun (WGS) entry which is preliminary data.</text>
</comment>
<dbReference type="GO" id="GO:0003700">
    <property type="term" value="F:DNA-binding transcription factor activity"/>
    <property type="evidence" value="ECO:0007669"/>
    <property type="project" value="InterPro"/>
</dbReference>
<evidence type="ECO:0000256" key="2">
    <source>
        <dbReference type="ARBA" id="ARBA00023125"/>
    </source>
</evidence>
<keyword evidence="2" id="KW-0238">DNA-binding</keyword>
<organism evidence="4 5">
    <name type="scientific">Bacillus cereus</name>
    <dbReference type="NCBI Taxonomy" id="1396"/>
    <lineage>
        <taxon>Bacteria</taxon>
        <taxon>Bacillati</taxon>
        <taxon>Bacillota</taxon>
        <taxon>Bacilli</taxon>
        <taxon>Bacillales</taxon>
        <taxon>Bacillaceae</taxon>
        <taxon>Bacillus</taxon>
        <taxon>Bacillus cereus group</taxon>
    </lineage>
</organism>
<evidence type="ECO:0000256" key="3">
    <source>
        <dbReference type="ARBA" id="ARBA00023163"/>
    </source>
</evidence>
<evidence type="ECO:0000313" key="5">
    <source>
        <dbReference type="Proteomes" id="UP000221438"/>
    </source>
</evidence>
<name>A0A2C0ENW6_BACCE</name>
<sequence length="124" mass="14386">MVNQINEHKSPKPVRVCESYIKNHIYEPISVKRLSEITGLNPNYLSSMFKAITGFSVLGFINKEKINETKKLLITTDLSLTDILNLLRFYDQSHFTKTFKKYTGITPKIFRDQNKHTYGNIVIC</sequence>
<dbReference type="RefSeq" id="WP_097830261.1">
    <property type="nucleotide sequence ID" value="NZ_CP089518.1"/>
</dbReference>
<dbReference type="PROSITE" id="PS01124">
    <property type="entry name" value="HTH_ARAC_FAMILY_2"/>
    <property type="match status" value="1"/>
</dbReference>
<dbReference type="SUPFAM" id="SSF46689">
    <property type="entry name" value="Homeodomain-like"/>
    <property type="match status" value="2"/>
</dbReference>
<gene>
    <name evidence="4" type="ORF">COA08_16720</name>
</gene>
<dbReference type="PANTHER" id="PTHR43280">
    <property type="entry name" value="ARAC-FAMILY TRANSCRIPTIONAL REGULATOR"/>
    <property type="match status" value="1"/>
</dbReference>
<dbReference type="InterPro" id="IPR018060">
    <property type="entry name" value="HTH_AraC"/>
</dbReference>
<dbReference type="PROSITE" id="PS00041">
    <property type="entry name" value="HTH_ARAC_FAMILY_1"/>
    <property type="match status" value="1"/>
</dbReference>
<proteinExistence type="predicted"/>
<dbReference type="PANTHER" id="PTHR43280:SF34">
    <property type="entry name" value="ARAC-FAMILY TRANSCRIPTIONAL REGULATOR"/>
    <property type="match status" value="1"/>
</dbReference>
<keyword evidence="1" id="KW-0805">Transcription regulation</keyword>
<dbReference type="EMBL" id="NUJQ01000022">
    <property type="protein sequence ID" value="PGQ07781.1"/>
    <property type="molecule type" value="Genomic_DNA"/>
</dbReference>
<protein>
    <submittedName>
        <fullName evidence="4">Uncharacterized protein</fullName>
    </submittedName>
</protein>
<evidence type="ECO:0000256" key="1">
    <source>
        <dbReference type="ARBA" id="ARBA00023015"/>
    </source>
</evidence>
<evidence type="ECO:0000313" key="4">
    <source>
        <dbReference type="EMBL" id="PGQ07781.1"/>
    </source>
</evidence>
<dbReference type="InterPro" id="IPR009057">
    <property type="entry name" value="Homeodomain-like_sf"/>
</dbReference>
<dbReference type="Proteomes" id="UP000221438">
    <property type="component" value="Unassembled WGS sequence"/>
</dbReference>
<dbReference type="Gene3D" id="1.10.10.60">
    <property type="entry name" value="Homeodomain-like"/>
    <property type="match status" value="2"/>
</dbReference>
<dbReference type="GO" id="GO:0043565">
    <property type="term" value="F:sequence-specific DNA binding"/>
    <property type="evidence" value="ECO:0007669"/>
    <property type="project" value="InterPro"/>
</dbReference>
<dbReference type="InterPro" id="IPR018062">
    <property type="entry name" value="HTH_AraC-typ_CS"/>
</dbReference>